<comment type="pathway">
    <text evidence="2">Carbohydrate degradation; glycolysis; D-glyceraldehyde 3-phosphate and glycerone phosphate from D-glucose: step 4/4.</text>
</comment>
<gene>
    <name evidence="7" type="ORF">DY000_02021120</name>
</gene>
<evidence type="ECO:0000256" key="1">
    <source>
        <dbReference type="ARBA" id="ARBA00000441"/>
    </source>
</evidence>
<dbReference type="InterPro" id="IPR013785">
    <property type="entry name" value="Aldolase_TIM"/>
</dbReference>
<dbReference type="InterPro" id="IPR000741">
    <property type="entry name" value="FBA_I"/>
</dbReference>
<comment type="catalytic activity">
    <reaction evidence="1">
        <text>beta-D-fructose 1,6-bisphosphate = D-glyceraldehyde 3-phosphate + dihydroxyacetone phosphate</text>
        <dbReference type="Rhea" id="RHEA:14729"/>
        <dbReference type="ChEBI" id="CHEBI:32966"/>
        <dbReference type="ChEBI" id="CHEBI:57642"/>
        <dbReference type="ChEBI" id="CHEBI:59776"/>
        <dbReference type="EC" id="4.1.2.13"/>
    </reaction>
</comment>
<dbReference type="Proteomes" id="UP000266723">
    <property type="component" value="Unassembled WGS sequence"/>
</dbReference>
<evidence type="ECO:0000313" key="8">
    <source>
        <dbReference type="Proteomes" id="UP000266723"/>
    </source>
</evidence>
<proteinExistence type="inferred from homology"/>
<comment type="caution">
    <text evidence="7">The sequence shown here is derived from an EMBL/GenBank/DDBJ whole genome shotgun (WGS) entry which is preliminary data.</text>
</comment>
<evidence type="ECO:0000256" key="4">
    <source>
        <dbReference type="ARBA" id="ARBA00013068"/>
    </source>
</evidence>
<dbReference type="Pfam" id="PF00274">
    <property type="entry name" value="Glycolytic"/>
    <property type="match status" value="1"/>
</dbReference>
<evidence type="ECO:0000313" key="7">
    <source>
        <dbReference type="EMBL" id="KAF3591520.1"/>
    </source>
</evidence>
<accession>A0ABQ7E534</accession>
<dbReference type="EC" id="4.1.2.13" evidence="4"/>
<keyword evidence="8" id="KW-1185">Reference proteome</keyword>
<evidence type="ECO:0000256" key="5">
    <source>
        <dbReference type="ARBA" id="ARBA00023152"/>
    </source>
</evidence>
<evidence type="ECO:0000256" key="3">
    <source>
        <dbReference type="ARBA" id="ARBA00010387"/>
    </source>
</evidence>
<dbReference type="EMBL" id="QGKV02000299">
    <property type="protein sequence ID" value="KAF3591520.1"/>
    <property type="molecule type" value="Genomic_DNA"/>
</dbReference>
<dbReference type="Gene3D" id="3.20.20.70">
    <property type="entry name" value="Aldolase class I"/>
    <property type="match status" value="1"/>
</dbReference>
<reference evidence="7 8" key="1">
    <citation type="journal article" date="2020" name="BMC Genomics">
        <title>Intraspecific diversification of the crop wild relative Brassica cretica Lam. using demographic model selection.</title>
        <authorList>
            <person name="Kioukis A."/>
            <person name="Michalopoulou V.A."/>
            <person name="Briers L."/>
            <person name="Pirintsos S."/>
            <person name="Studholme D.J."/>
            <person name="Pavlidis P."/>
            <person name="Sarris P.F."/>
        </authorList>
    </citation>
    <scope>NUCLEOTIDE SEQUENCE [LARGE SCALE GENOMIC DNA]</scope>
    <source>
        <strain evidence="8">cv. PFS-1207/04</strain>
    </source>
</reference>
<keyword evidence="6" id="KW-0456">Lyase</keyword>
<evidence type="ECO:0000256" key="6">
    <source>
        <dbReference type="ARBA" id="ARBA00023239"/>
    </source>
</evidence>
<sequence>MTTRHMASWADHDPVAIWRAGSSKTRSPYGDLNTCLKTWGGRAENVNAAQTTLLTRAKANSLAQLGKYTGEGESEEAKEDWSMMTLQFTFWSRKPFGYCPGSSKPDRCTTVTIRTPAGLSGWSTGKDELWYGQFGCLDVVPALAPFRMCAGRSGTRLGQSDRYGWMDEIRPSIGSFVKSSKIGNETESSSFSDSNVEMVGKDELWYGQFGCLDVVPALAPFWTCAGRSGTRLGQYDRYSWMDEPRLNCSQRPDLHAELVPCTDPWTGAHQNISEPEVLLTEPEWVAVVVKLWVIGETTQVISRVQEISPQIDLVEISGRIQIRVMIKER</sequence>
<dbReference type="SUPFAM" id="SSF51569">
    <property type="entry name" value="Aldolase"/>
    <property type="match status" value="1"/>
</dbReference>
<organism evidence="7 8">
    <name type="scientific">Brassica cretica</name>
    <name type="common">Mustard</name>
    <dbReference type="NCBI Taxonomy" id="69181"/>
    <lineage>
        <taxon>Eukaryota</taxon>
        <taxon>Viridiplantae</taxon>
        <taxon>Streptophyta</taxon>
        <taxon>Embryophyta</taxon>
        <taxon>Tracheophyta</taxon>
        <taxon>Spermatophyta</taxon>
        <taxon>Magnoliopsida</taxon>
        <taxon>eudicotyledons</taxon>
        <taxon>Gunneridae</taxon>
        <taxon>Pentapetalae</taxon>
        <taxon>rosids</taxon>
        <taxon>malvids</taxon>
        <taxon>Brassicales</taxon>
        <taxon>Brassicaceae</taxon>
        <taxon>Brassiceae</taxon>
        <taxon>Brassica</taxon>
    </lineage>
</organism>
<name>A0ABQ7E534_BRACR</name>
<protein>
    <recommendedName>
        <fullName evidence="4">fructose-bisphosphate aldolase</fullName>
        <ecNumber evidence="4">4.1.2.13</ecNumber>
    </recommendedName>
</protein>
<evidence type="ECO:0000256" key="2">
    <source>
        <dbReference type="ARBA" id="ARBA00004714"/>
    </source>
</evidence>
<keyword evidence="5" id="KW-0324">Glycolysis</keyword>
<comment type="similarity">
    <text evidence="3">Belongs to the class I fructose-bisphosphate aldolase family.</text>
</comment>